<dbReference type="Proteomes" id="UP001313282">
    <property type="component" value="Unassembled WGS sequence"/>
</dbReference>
<dbReference type="AlphaFoldDB" id="A0AAN8MUA1"/>
<protein>
    <recommendedName>
        <fullName evidence="3">F-box domain-containing protein</fullName>
    </recommendedName>
</protein>
<accession>A0AAN8MUA1</accession>
<reference evidence="1 2" key="1">
    <citation type="submission" date="2019-10" db="EMBL/GenBank/DDBJ databases">
        <authorList>
            <person name="Palmer J.M."/>
        </authorList>
    </citation>
    <scope>NUCLEOTIDE SEQUENCE [LARGE SCALE GENOMIC DNA]</scope>
    <source>
        <strain evidence="1 2">TWF718</strain>
    </source>
</reference>
<keyword evidence="2" id="KW-1185">Reference proteome</keyword>
<comment type="caution">
    <text evidence="1">The sequence shown here is derived from an EMBL/GenBank/DDBJ whole genome shotgun (WGS) entry which is preliminary data.</text>
</comment>
<dbReference type="EMBL" id="JAVHNR010000007">
    <property type="protein sequence ID" value="KAK6337028.1"/>
    <property type="molecule type" value="Genomic_DNA"/>
</dbReference>
<evidence type="ECO:0000313" key="2">
    <source>
        <dbReference type="Proteomes" id="UP001313282"/>
    </source>
</evidence>
<sequence length="237" mass="27164">MAPAKGLLALPPELHIEILANLTLADQLRASQAFNIWSNLLLNTGALKITRYATLAPGIRGFHQLISHPGVLMCTIVEGVVQDYLYICDEKRPAGEEDLVFEGEKQRKYRQALRFSISEHPVLDEPVISPVMYQIITGEDQKLERRPHYGLERDYYGFRETLQAPKAWTPTDGMTVREFIQTIAKTADVDSPEWSFREPSRLNKKIELLFWYGWDGEDEDSLEPILDGIVYYTLDSY</sequence>
<proteinExistence type="predicted"/>
<organism evidence="1 2">
    <name type="scientific">Orbilia javanica</name>
    <dbReference type="NCBI Taxonomy" id="47235"/>
    <lineage>
        <taxon>Eukaryota</taxon>
        <taxon>Fungi</taxon>
        <taxon>Dikarya</taxon>
        <taxon>Ascomycota</taxon>
        <taxon>Pezizomycotina</taxon>
        <taxon>Orbiliomycetes</taxon>
        <taxon>Orbiliales</taxon>
        <taxon>Orbiliaceae</taxon>
        <taxon>Orbilia</taxon>
    </lineage>
</organism>
<gene>
    <name evidence="1" type="ORF">TWF718_009813</name>
</gene>
<evidence type="ECO:0000313" key="1">
    <source>
        <dbReference type="EMBL" id="KAK6337028.1"/>
    </source>
</evidence>
<name>A0AAN8MUA1_9PEZI</name>
<evidence type="ECO:0008006" key="3">
    <source>
        <dbReference type="Google" id="ProtNLM"/>
    </source>
</evidence>